<feature type="compositionally biased region" description="Pro residues" evidence="1">
    <location>
        <begin position="954"/>
        <end position="970"/>
    </location>
</feature>
<feature type="compositionally biased region" description="Basic and acidic residues" evidence="1">
    <location>
        <begin position="37"/>
        <end position="47"/>
    </location>
</feature>
<feature type="compositionally biased region" description="Basic and acidic residues" evidence="1">
    <location>
        <begin position="244"/>
        <end position="262"/>
    </location>
</feature>
<name>A0AAW2FX58_9HYME</name>
<feature type="region of interest" description="Disordered" evidence="1">
    <location>
        <begin position="598"/>
        <end position="623"/>
    </location>
</feature>
<feature type="compositionally biased region" description="Polar residues" evidence="1">
    <location>
        <begin position="855"/>
        <end position="867"/>
    </location>
</feature>
<feature type="region of interest" description="Disordered" evidence="1">
    <location>
        <begin position="299"/>
        <end position="335"/>
    </location>
</feature>
<feature type="region of interest" description="Disordered" evidence="1">
    <location>
        <begin position="848"/>
        <end position="867"/>
    </location>
</feature>
<feature type="compositionally biased region" description="Basic and acidic residues" evidence="1">
    <location>
        <begin position="59"/>
        <end position="94"/>
    </location>
</feature>
<protein>
    <submittedName>
        <fullName evidence="2">Uncharacterized protein</fullName>
    </submittedName>
</protein>
<dbReference type="AlphaFoldDB" id="A0AAW2FX58"/>
<sequence length="1019" mass="110637">MGARQSKRSVDITTTPKKEGVPAEGGVVGDAAAPGDGKLERIEEADTKPTTNGIAPHTDSAEDKEKDKDETTEKDKEQQPQQEEVKVEETKQESSGDSPTEVAEVTTPTEATPASPNAATPDNKETKKKEKKKKWSFRSISFSKKDKTKPNRDETPKNGDVTKEEPLAEGGEDAEIATAAASSPEEKSAASSPSADEQVTAPTAAAAVESKEEADAASPAVPASSVEEKKKEPTPSAPTPVPSAEDKKEEAVENPEVEKKVVEVSQSAGSHAVADPVTKPRSVTGIFYRIPPVATPSIIEKKANEDLPPLPPSSPPPTPIDPSPLQQDRQAAANATALAEALKLPAVTADKENSTLPPDVAYPSSRKDVFFQENSASELATTMLSRDSFTDNLPLTLATFVPEDVECLPVVKAGIEVETSQDAAKKVEETLENSFDNKKNEESSLTMEGVLETIFTKEEKEVPAMTKDINETLPVMESQTKSEINSCDDATEIDALSHDKLDKQIEAEMLKLDEIESKDACRVKKILSPDEMTKILNDIERSIRKIPDSDEPVVGETDLEEYLIKKEDAIDEQTETLDKLINEDVLVEAKPALIIPEDDSAEERTDTSNVEKNAEKRTGTNNVEKNAEKRIDTNNVEKNAEKRINIEDIEKMVSDESDEELLQKNFEDIITSSTEETEDIIVLDEIDDEQIYNTVHMSNGHIKNEVEVVNKIENTLPCPPEDTTAFSSQMSHHPLLNYADFSVSKSHSNKFQTLDFISDSENAPAFLEDLPPAPEDMGTQSLDSFDYPLPPEDLSCPSLSIASPNMSVVELAPVEHAASPRNPTETLLTPPVSPSFQSNITPAIATETATKDRSQIPSYYENDSSNREQSMLLSEPLTMSCNQSDVELKERLVAERVAKTESQEEALSCQLSNSIPSTATKEHHQNAPEIEVPVENNIAHDVSTTESADEAPKVAPPAIPVEAPASPPTAPAITEDVASVTKAIEEIGISDKAVAAAVNESIESNTNEIITDARYQNDE</sequence>
<feature type="compositionally biased region" description="Low complexity" evidence="1">
    <location>
        <begin position="98"/>
        <end position="121"/>
    </location>
</feature>
<feature type="compositionally biased region" description="Pro residues" evidence="1">
    <location>
        <begin position="308"/>
        <end position="322"/>
    </location>
</feature>
<feature type="compositionally biased region" description="Basic and acidic residues" evidence="1">
    <location>
        <begin position="143"/>
        <end position="166"/>
    </location>
</feature>
<keyword evidence="3" id="KW-1185">Reference proteome</keyword>
<evidence type="ECO:0000313" key="2">
    <source>
        <dbReference type="EMBL" id="KAL0119800.1"/>
    </source>
</evidence>
<proteinExistence type="predicted"/>
<evidence type="ECO:0000313" key="3">
    <source>
        <dbReference type="Proteomes" id="UP001430953"/>
    </source>
</evidence>
<dbReference type="EMBL" id="JADYXP020000007">
    <property type="protein sequence ID" value="KAL0119800.1"/>
    <property type="molecule type" value="Genomic_DNA"/>
</dbReference>
<accession>A0AAW2FX58</accession>
<evidence type="ECO:0000256" key="1">
    <source>
        <dbReference type="SAM" id="MobiDB-lite"/>
    </source>
</evidence>
<feature type="region of interest" description="Disordered" evidence="1">
    <location>
        <begin position="944"/>
        <end position="971"/>
    </location>
</feature>
<feature type="compositionally biased region" description="Low complexity" evidence="1">
    <location>
        <begin position="22"/>
        <end position="36"/>
    </location>
</feature>
<dbReference type="Proteomes" id="UP001430953">
    <property type="component" value="Unassembled WGS sequence"/>
</dbReference>
<comment type="caution">
    <text evidence="2">The sequence shown here is derived from an EMBL/GenBank/DDBJ whole genome shotgun (WGS) entry which is preliminary data.</text>
</comment>
<feature type="compositionally biased region" description="Low complexity" evidence="1">
    <location>
        <begin position="216"/>
        <end position="225"/>
    </location>
</feature>
<feature type="region of interest" description="Disordered" evidence="1">
    <location>
        <begin position="1"/>
        <end position="285"/>
    </location>
</feature>
<organism evidence="2 3">
    <name type="scientific">Cardiocondyla obscurior</name>
    <dbReference type="NCBI Taxonomy" id="286306"/>
    <lineage>
        <taxon>Eukaryota</taxon>
        <taxon>Metazoa</taxon>
        <taxon>Ecdysozoa</taxon>
        <taxon>Arthropoda</taxon>
        <taxon>Hexapoda</taxon>
        <taxon>Insecta</taxon>
        <taxon>Pterygota</taxon>
        <taxon>Neoptera</taxon>
        <taxon>Endopterygota</taxon>
        <taxon>Hymenoptera</taxon>
        <taxon>Apocrita</taxon>
        <taxon>Aculeata</taxon>
        <taxon>Formicoidea</taxon>
        <taxon>Formicidae</taxon>
        <taxon>Myrmicinae</taxon>
        <taxon>Cardiocondyla</taxon>
    </lineage>
</organism>
<gene>
    <name evidence="2" type="ORF">PUN28_007916</name>
</gene>
<feature type="compositionally biased region" description="Low complexity" evidence="1">
    <location>
        <begin position="179"/>
        <end position="195"/>
    </location>
</feature>
<reference evidence="2 3" key="1">
    <citation type="submission" date="2023-03" db="EMBL/GenBank/DDBJ databases">
        <title>High recombination rates correlate with genetic variation in Cardiocondyla obscurior ants.</title>
        <authorList>
            <person name="Errbii M."/>
        </authorList>
    </citation>
    <scope>NUCLEOTIDE SEQUENCE [LARGE SCALE GENOMIC DNA]</scope>
    <source>
        <strain evidence="2">Alpha-2009</strain>
        <tissue evidence="2">Whole body</tissue>
    </source>
</reference>